<feature type="region of interest" description="Disordered" evidence="1">
    <location>
        <begin position="46"/>
        <end position="97"/>
    </location>
</feature>
<protein>
    <submittedName>
        <fullName evidence="3">Flagellar hook-length control protein FliK</fullName>
    </submittedName>
</protein>
<proteinExistence type="predicted"/>
<evidence type="ECO:0000313" key="4">
    <source>
        <dbReference type="Proteomes" id="UP001597213"/>
    </source>
</evidence>
<dbReference type="Proteomes" id="UP001597213">
    <property type="component" value="Unassembled WGS sequence"/>
</dbReference>
<dbReference type="EMBL" id="JBHUEN010000021">
    <property type="protein sequence ID" value="MFD1881699.1"/>
    <property type="molecule type" value="Genomic_DNA"/>
</dbReference>
<dbReference type="InterPro" id="IPR021136">
    <property type="entry name" value="Flagellar_hook_control-like_C"/>
</dbReference>
<sequence>MMRFVPLDILSISPMRGAGSVAAQPHGAEFALLFADIDADATGTTISTGAAPSVLGAEGDSVDRVGDDENTYQRVDDDEPKAEVGNSDGPAGPLPQPDIAVDQLPRAVAVGADVQMARDLGADRATGVPRLPQPSIGDDASGGDSLRFPMTVPPALSMMAEGGEDHGAPARVGDFSNVIPVAAVPKPASAEPQPTHPQLADGATREVVGHIGSTAGRDVAINIVERPVEAIENRSTPDVAASDRASAVREPLDRMLQPAVRQANSSSVLDRQNAFPVAAVLDVVSHPSNHAAGPPEAERLVEPAAEVESRVERGARFESVTPPMGPGKQNLRPDESRARIAVSQPHRGDFERTNFARPPATPGPADMIAVSRTEAAATGAAMTSEAEVPGAEPASSREPADPDRPPISPQDVEAAAFSADRADLTDPALKMTASQRSHAAITVVHAPPGAAVRDQIAHAMREMKDGSVELILAPEELGSVRFVISQTERGPHLAVTVDRPETLDMIRRHADDLLRDLRDQGLSGAGLSFHHSNNGQGRGPGAETAQNTGSTEPPIAAAPAPVAPRQGRPITPGAGIDIRI</sequence>
<accession>A0ABW4R6W7</accession>
<evidence type="ECO:0000313" key="3">
    <source>
        <dbReference type="EMBL" id="MFD1881699.1"/>
    </source>
</evidence>
<feature type="region of interest" description="Disordered" evidence="1">
    <location>
        <begin position="311"/>
        <end position="410"/>
    </location>
</feature>
<dbReference type="Gene3D" id="3.30.750.140">
    <property type="match status" value="1"/>
</dbReference>
<feature type="region of interest" description="Disordered" evidence="1">
    <location>
        <begin position="525"/>
        <end position="580"/>
    </location>
</feature>
<name>A0ABW4R6W7_9RHOB</name>
<dbReference type="InterPro" id="IPR038610">
    <property type="entry name" value="FliK-like_C_sf"/>
</dbReference>
<feature type="compositionally biased region" description="Acidic residues" evidence="1">
    <location>
        <begin position="68"/>
        <end position="80"/>
    </location>
</feature>
<dbReference type="RefSeq" id="WP_379141767.1">
    <property type="nucleotide sequence ID" value="NZ_JBHUEN010000021.1"/>
</dbReference>
<dbReference type="Pfam" id="PF02120">
    <property type="entry name" value="Flg_hook"/>
    <property type="match status" value="1"/>
</dbReference>
<feature type="region of interest" description="Disordered" evidence="1">
    <location>
        <begin position="125"/>
        <end position="145"/>
    </location>
</feature>
<evidence type="ECO:0000259" key="2">
    <source>
        <dbReference type="Pfam" id="PF02120"/>
    </source>
</evidence>
<feature type="compositionally biased region" description="Low complexity" evidence="1">
    <location>
        <begin position="553"/>
        <end position="564"/>
    </location>
</feature>
<dbReference type="CDD" id="cd17470">
    <property type="entry name" value="T3SS_Flik_C"/>
    <property type="match status" value="1"/>
</dbReference>
<reference evidence="4" key="1">
    <citation type="journal article" date="2019" name="Int. J. Syst. Evol. Microbiol.">
        <title>The Global Catalogue of Microorganisms (GCM) 10K type strain sequencing project: providing services to taxonomists for standard genome sequencing and annotation.</title>
        <authorList>
            <consortium name="The Broad Institute Genomics Platform"/>
            <consortium name="The Broad Institute Genome Sequencing Center for Infectious Disease"/>
            <person name="Wu L."/>
            <person name="Ma J."/>
        </authorList>
    </citation>
    <scope>NUCLEOTIDE SEQUENCE [LARGE SCALE GENOMIC DNA]</scope>
    <source>
        <strain evidence="4">CCUG 56029</strain>
    </source>
</reference>
<feature type="domain" description="Flagellar hook-length control protein-like C-terminal" evidence="2">
    <location>
        <begin position="466"/>
        <end position="537"/>
    </location>
</feature>
<keyword evidence="4" id="KW-1185">Reference proteome</keyword>
<organism evidence="3 4">
    <name type="scientific">Paracoccus pacificus</name>
    <dbReference type="NCBI Taxonomy" id="1463598"/>
    <lineage>
        <taxon>Bacteria</taxon>
        <taxon>Pseudomonadati</taxon>
        <taxon>Pseudomonadota</taxon>
        <taxon>Alphaproteobacteria</taxon>
        <taxon>Rhodobacterales</taxon>
        <taxon>Paracoccaceae</taxon>
        <taxon>Paracoccus</taxon>
    </lineage>
</organism>
<keyword evidence="3" id="KW-0969">Cilium</keyword>
<evidence type="ECO:0000256" key="1">
    <source>
        <dbReference type="SAM" id="MobiDB-lite"/>
    </source>
</evidence>
<gene>
    <name evidence="3" type="ORF">ACFSCT_08235</name>
</gene>
<keyword evidence="3" id="KW-0966">Cell projection</keyword>
<keyword evidence="3" id="KW-0282">Flagellum</keyword>
<comment type="caution">
    <text evidence="3">The sequence shown here is derived from an EMBL/GenBank/DDBJ whole genome shotgun (WGS) entry which is preliminary data.</text>
</comment>
<feature type="compositionally biased region" description="Low complexity" evidence="1">
    <location>
        <begin position="373"/>
        <end position="387"/>
    </location>
</feature>